<name>A0A402D6W7_9BACT</name>
<dbReference type="AlphaFoldDB" id="A0A402D6W7"/>
<gene>
    <name evidence="1" type="ORF">CCAX7_36200</name>
</gene>
<organism evidence="1 2">
    <name type="scientific">Capsulimonas corticalis</name>
    <dbReference type="NCBI Taxonomy" id="2219043"/>
    <lineage>
        <taxon>Bacteria</taxon>
        <taxon>Bacillati</taxon>
        <taxon>Armatimonadota</taxon>
        <taxon>Armatimonadia</taxon>
        <taxon>Capsulimonadales</taxon>
        <taxon>Capsulimonadaceae</taxon>
        <taxon>Capsulimonas</taxon>
    </lineage>
</organism>
<dbReference type="EMBL" id="AP025739">
    <property type="protein sequence ID" value="BDI31569.1"/>
    <property type="molecule type" value="Genomic_DNA"/>
</dbReference>
<dbReference type="KEGG" id="ccot:CCAX7_36200"/>
<proteinExistence type="predicted"/>
<evidence type="ECO:0000313" key="1">
    <source>
        <dbReference type="EMBL" id="BDI31569.1"/>
    </source>
</evidence>
<protein>
    <submittedName>
        <fullName evidence="1">Uncharacterized protein</fullName>
    </submittedName>
</protein>
<dbReference type="Proteomes" id="UP000287394">
    <property type="component" value="Chromosome"/>
</dbReference>
<accession>A0A402D6W7</accession>
<keyword evidence="2" id="KW-1185">Reference proteome</keyword>
<evidence type="ECO:0000313" key="2">
    <source>
        <dbReference type="Proteomes" id="UP000287394"/>
    </source>
</evidence>
<sequence length="73" mass="8304">MARLTASSPYGGRFVSPTEFIQKIEKTLLERCASAPDDQFLWDLALKVTSLRSTGRPGAAEDELRKWYLKEQK</sequence>
<reference evidence="1 2" key="1">
    <citation type="journal article" date="2019" name="Int. J. Syst. Evol. Microbiol.">
        <title>Capsulimonas corticalis gen. nov., sp. nov., an aerobic capsulated bacterium, of a novel bacterial order, Capsulimonadales ord. nov., of the class Armatimonadia of the phylum Armatimonadetes.</title>
        <authorList>
            <person name="Li J."/>
            <person name="Kudo C."/>
            <person name="Tonouchi A."/>
        </authorList>
    </citation>
    <scope>NUCLEOTIDE SEQUENCE [LARGE SCALE GENOMIC DNA]</scope>
    <source>
        <strain evidence="1 2">AX-7</strain>
    </source>
</reference>